<proteinExistence type="predicted"/>
<evidence type="ECO:0000256" key="1">
    <source>
        <dbReference type="ARBA" id="ARBA00022676"/>
    </source>
</evidence>
<keyword evidence="1" id="KW-0328">Glycosyltransferase</keyword>
<dbReference type="Gene3D" id="3.40.50.2000">
    <property type="entry name" value="Glycogen Phosphorylase B"/>
    <property type="match status" value="2"/>
</dbReference>
<name>A0ABY5LVR4_9CYAN</name>
<evidence type="ECO:0000313" key="3">
    <source>
        <dbReference type="EMBL" id="UUO14760.1"/>
    </source>
</evidence>
<evidence type="ECO:0000313" key="4">
    <source>
        <dbReference type="Proteomes" id="UP001057561"/>
    </source>
</evidence>
<keyword evidence="2" id="KW-0808">Transferase</keyword>
<dbReference type="CDD" id="cd03789">
    <property type="entry name" value="GT9_LPS_heptosyltransferase"/>
    <property type="match status" value="1"/>
</dbReference>
<sequence length="316" mass="34781">MRVVTLVPGSIDNQILFFATLDDLKRYYPDAQIDVIVEPQSKAAYRISKSVHDVLTFDYKDRNSLADWGNLVGMIRDREYDVAIIVGQSWLVGLLMWLTGIPTRIGYQGQGAVFLTNHITPNLSQYVAKVYHDLLKPLKINTPCPPLSVNVPKVDIEWAQGEQKRLGVSESGFILINAGGSNVDTTYPVESWQKIIAACQEKQPDLPVVVIKEADNESFVRSILEHCHNIKVTSPDDIGKLTAIIGGASLMLSVENSLLQLSIAVETYTIALLNSTDSEKLLPASEKVLAITSPTGKLADIAPQIVLEKIWGTGDR</sequence>
<dbReference type="Pfam" id="PF01075">
    <property type="entry name" value="Glyco_transf_9"/>
    <property type="match status" value="1"/>
</dbReference>
<dbReference type="Proteomes" id="UP001057561">
    <property type="component" value="Chromosome"/>
</dbReference>
<evidence type="ECO:0000256" key="2">
    <source>
        <dbReference type="ARBA" id="ARBA00022679"/>
    </source>
</evidence>
<gene>
    <name evidence="3" type="ORF">NG743_22510</name>
</gene>
<dbReference type="PANTHER" id="PTHR30160:SF7">
    <property type="entry name" value="ADP-HEPTOSE--LPS HEPTOSYLTRANSFERASE 2"/>
    <property type="match status" value="1"/>
</dbReference>
<dbReference type="PANTHER" id="PTHR30160">
    <property type="entry name" value="TETRAACYLDISACCHARIDE 4'-KINASE-RELATED"/>
    <property type="match status" value="1"/>
</dbReference>
<dbReference type="EMBL" id="CP099464">
    <property type="protein sequence ID" value="UUO14760.1"/>
    <property type="molecule type" value="Genomic_DNA"/>
</dbReference>
<dbReference type="InterPro" id="IPR002201">
    <property type="entry name" value="Glyco_trans_9"/>
</dbReference>
<accession>A0ABY5LVR4</accession>
<organism evidence="3 4">
    <name type="scientific">Dolichospermum heterosporum TAC447</name>
    <dbReference type="NCBI Taxonomy" id="747523"/>
    <lineage>
        <taxon>Bacteria</taxon>
        <taxon>Bacillati</taxon>
        <taxon>Cyanobacteriota</taxon>
        <taxon>Cyanophyceae</taxon>
        <taxon>Nostocales</taxon>
        <taxon>Aphanizomenonaceae</taxon>
        <taxon>Dolichospermum</taxon>
        <taxon>Dolichospermum heterosporum</taxon>
    </lineage>
</organism>
<dbReference type="RefSeq" id="WP_027401720.1">
    <property type="nucleotide sequence ID" value="NZ_CP099464.1"/>
</dbReference>
<keyword evidence="4" id="KW-1185">Reference proteome</keyword>
<protein>
    <submittedName>
        <fullName evidence="3">Glycosyltransferase family 9 protein</fullName>
    </submittedName>
</protein>
<dbReference type="SUPFAM" id="SSF53756">
    <property type="entry name" value="UDP-Glycosyltransferase/glycogen phosphorylase"/>
    <property type="match status" value="1"/>
</dbReference>
<dbReference type="InterPro" id="IPR051199">
    <property type="entry name" value="LPS_LOS_Heptosyltrfase"/>
</dbReference>
<reference evidence="3" key="1">
    <citation type="submission" date="2022-06" db="EMBL/GenBank/DDBJ databases">
        <title>Nostosin G and Spiroidesin B from the Cyanobacterium Dolichospermum sp. NIES-1697.</title>
        <authorList>
            <person name="Phan C.-S."/>
            <person name="Mehjabin J.J."/>
            <person name="Anas A.R.J."/>
            <person name="Hayasaka M."/>
            <person name="Onoki R."/>
            <person name="Wang J."/>
            <person name="Umezawa T."/>
            <person name="Washio K."/>
            <person name="Morikawa M."/>
            <person name="Okino T."/>
        </authorList>
    </citation>
    <scope>NUCLEOTIDE SEQUENCE</scope>
    <source>
        <strain evidence="3">NIES-1697</strain>
    </source>
</reference>